<keyword evidence="2" id="KW-0238">DNA-binding</keyword>
<dbReference type="EMBL" id="JAHZSS010000005">
    <property type="protein sequence ID" value="MBW8190558.1"/>
    <property type="molecule type" value="Genomic_DNA"/>
</dbReference>
<dbReference type="SUPFAM" id="SSF46785">
    <property type="entry name" value="Winged helix' DNA-binding domain"/>
    <property type="match status" value="1"/>
</dbReference>
<evidence type="ECO:0000256" key="2">
    <source>
        <dbReference type="ARBA" id="ARBA00023125"/>
    </source>
</evidence>
<dbReference type="Pfam" id="PF01638">
    <property type="entry name" value="HxlR"/>
    <property type="match status" value="1"/>
</dbReference>
<accession>A0ABS7EE11</accession>
<keyword evidence="3" id="KW-0804">Transcription</keyword>
<dbReference type="Proteomes" id="UP001166251">
    <property type="component" value="Unassembled WGS sequence"/>
</dbReference>
<dbReference type="InterPro" id="IPR002577">
    <property type="entry name" value="HTH_HxlR"/>
</dbReference>
<protein>
    <submittedName>
        <fullName evidence="5">Helix-turn-helix transcriptional regulator</fullName>
    </submittedName>
</protein>
<dbReference type="PANTHER" id="PTHR33204:SF18">
    <property type="entry name" value="TRANSCRIPTIONAL REGULATORY PROTEIN"/>
    <property type="match status" value="1"/>
</dbReference>
<evidence type="ECO:0000313" key="6">
    <source>
        <dbReference type="Proteomes" id="UP001166251"/>
    </source>
</evidence>
<sequence>MNTQQTGRRRGSYGQACPMAMAAEFLCVRWSMLILRELIAGATSFNDISRGVSKMSRSLLSQRLKEFVSRGIITKQTSPSGYDQYELTKAGKGLGNVVASMGCWSQEWMSIEPSLVDIDADNLMWNIRRSAKPHPDLPNPFVVEFFMPDQKLKFQHAWLVFQDNKVDLCTLDNDFDIDVQIEATAEVLTKVYMGWDDFDDAVKSHQLTLRGSEPYLKLTKLWMGRSVVADIKKQPKALRVG</sequence>
<dbReference type="Gene3D" id="1.10.10.10">
    <property type="entry name" value="Winged helix-like DNA-binding domain superfamily/Winged helix DNA-binding domain"/>
    <property type="match status" value="1"/>
</dbReference>
<evidence type="ECO:0000256" key="1">
    <source>
        <dbReference type="ARBA" id="ARBA00023015"/>
    </source>
</evidence>
<dbReference type="PROSITE" id="PS51118">
    <property type="entry name" value="HTH_HXLR"/>
    <property type="match status" value="1"/>
</dbReference>
<name>A0ABS7EE11_9GAMM</name>
<proteinExistence type="predicted"/>
<dbReference type="RefSeq" id="WP_220103248.1">
    <property type="nucleotide sequence ID" value="NZ_JAHZSS010000005.1"/>
</dbReference>
<organism evidence="5 6">
    <name type="scientific">Neiella holothuriorum</name>
    <dbReference type="NCBI Taxonomy" id="2870530"/>
    <lineage>
        <taxon>Bacteria</taxon>
        <taxon>Pseudomonadati</taxon>
        <taxon>Pseudomonadota</taxon>
        <taxon>Gammaproteobacteria</taxon>
        <taxon>Alteromonadales</taxon>
        <taxon>Echinimonadaceae</taxon>
        <taxon>Neiella</taxon>
    </lineage>
</organism>
<evidence type="ECO:0000313" key="5">
    <source>
        <dbReference type="EMBL" id="MBW8190558.1"/>
    </source>
</evidence>
<evidence type="ECO:0000256" key="3">
    <source>
        <dbReference type="ARBA" id="ARBA00023163"/>
    </source>
</evidence>
<dbReference type="InterPro" id="IPR036388">
    <property type="entry name" value="WH-like_DNA-bd_sf"/>
</dbReference>
<keyword evidence="6" id="KW-1185">Reference proteome</keyword>
<keyword evidence="1" id="KW-0805">Transcription regulation</keyword>
<feature type="domain" description="HTH hxlR-type" evidence="4">
    <location>
        <begin position="17"/>
        <end position="113"/>
    </location>
</feature>
<dbReference type="PANTHER" id="PTHR33204">
    <property type="entry name" value="TRANSCRIPTIONAL REGULATOR, MARR FAMILY"/>
    <property type="match status" value="1"/>
</dbReference>
<gene>
    <name evidence="5" type="ORF">K0504_05870</name>
</gene>
<comment type="caution">
    <text evidence="5">The sequence shown here is derived from an EMBL/GenBank/DDBJ whole genome shotgun (WGS) entry which is preliminary data.</text>
</comment>
<dbReference type="InterPro" id="IPR036390">
    <property type="entry name" value="WH_DNA-bd_sf"/>
</dbReference>
<evidence type="ECO:0000259" key="4">
    <source>
        <dbReference type="PROSITE" id="PS51118"/>
    </source>
</evidence>
<reference evidence="5" key="1">
    <citation type="submission" date="2021-07" db="EMBL/GenBank/DDBJ databases">
        <title>Neiella marina sp. nov., isolated from the intestinal content of sea cucumber Apostichopus japonicus.</title>
        <authorList>
            <person name="Bai X."/>
        </authorList>
    </citation>
    <scope>NUCLEOTIDE SEQUENCE</scope>
    <source>
        <strain evidence="5">126</strain>
    </source>
</reference>